<evidence type="ECO:0000313" key="3">
    <source>
        <dbReference type="Proteomes" id="UP000823775"/>
    </source>
</evidence>
<feature type="non-terminal residue" evidence="2">
    <location>
        <position position="1"/>
    </location>
</feature>
<sequence length="65" mass="7435">LLDQKKAKTMRLKANPTEEPGLVSSLRQENEMLKAGVKELTRKLHHAHETFNHRISTLLPKLYGS</sequence>
<dbReference type="EMBL" id="JACEIK010000420">
    <property type="protein sequence ID" value="MCD7456722.1"/>
    <property type="molecule type" value="Genomic_DNA"/>
</dbReference>
<reference evidence="2 3" key="1">
    <citation type="journal article" date="2021" name="BMC Genomics">
        <title>Datura genome reveals duplications of psychoactive alkaloid biosynthetic genes and high mutation rate following tissue culture.</title>
        <authorList>
            <person name="Rajewski A."/>
            <person name="Carter-House D."/>
            <person name="Stajich J."/>
            <person name="Litt A."/>
        </authorList>
    </citation>
    <scope>NUCLEOTIDE SEQUENCE [LARGE SCALE GENOMIC DNA]</scope>
    <source>
        <strain evidence="2">AR-01</strain>
    </source>
</reference>
<comment type="caution">
    <text evidence="2">The sequence shown here is derived from an EMBL/GenBank/DDBJ whole genome shotgun (WGS) entry which is preliminary data.</text>
</comment>
<name>A0ABS8SD89_DATST</name>
<organism evidence="2 3">
    <name type="scientific">Datura stramonium</name>
    <name type="common">Jimsonweed</name>
    <name type="synonym">Common thornapple</name>
    <dbReference type="NCBI Taxonomy" id="4076"/>
    <lineage>
        <taxon>Eukaryota</taxon>
        <taxon>Viridiplantae</taxon>
        <taxon>Streptophyta</taxon>
        <taxon>Embryophyta</taxon>
        <taxon>Tracheophyta</taxon>
        <taxon>Spermatophyta</taxon>
        <taxon>Magnoliopsida</taxon>
        <taxon>eudicotyledons</taxon>
        <taxon>Gunneridae</taxon>
        <taxon>Pentapetalae</taxon>
        <taxon>asterids</taxon>
        <taxon>lamiids</taxon>
        <taxon>Solanales</taxon>
        <taxon>Solanaceae</taxon>
        <taxon>Solanoideae</taxon>
        <taxon>Datureae</taxon>
        <taxon>Datura</taxon>
    </lineage>
</organism>
<proteinExistence type="predicted"/>
<evidence type="ECO:0000313" key="2">
    <source>
        <dbReference type="EMBL" id="MCD7456722.1"/>
    </source>
</evidence>
<evidence type="ECO:0000256" key="1">
    <source>
        <dbReference type="SAM" id="MobiDB-lite"/>
    </source>
</evidence>
<accession>A0ABS8SD89</accession>
<feature type="region of interest" description="Disordered" evidence="1">
    <location>
        <begin position="1"/>
        <end position="21"/>
    </location>
</feature>
<dbReference type="Proteomes" id="UP000823775">
    <property type="component" value="Unassembled WGS sequence"/>
</dbReference>
<keyword evidence="3" id="KW-1185">Reference proteome</keyword>
<gene>
    <name evidence="2" type="ORF">HAX54_032912</name>
</gene>
<protein>
    <submittedName>
        <fullName evidence="2">Uncharacterized protein</fullName>
    </submittedName>
</protein>